<dbReference type="Proteomes" id="UP000001514">
    <property type="component" value="Unassembled WGS sequence"/>
</dbReference>
<evidence type="ECO:0000256" key="1">
    <source>
        <dbReference type="SAM" id="MobiDB-lite"/>
    </source>
</evidence>
<keyword evidence="2" id="KW-0472">Membrane</keyword>
<feature type="transmembrane region" description="Helical" evidence="2">
    <location>
        <begin position="101"/>
        <end position="122"/>
    </location>
</feature>
<dbReference type="HOGENOM" id="CLU_1463644_0_0_1"/>
<organism evidence="4">
    <name type="scientific">Selaginella moellendorffii</name>
    <name type="common">Spikemoss</name>
    <dbReference type="NCBI Taxonomy" id="88036"/>
    <lineage>
        <taxon>Eukaryota</taxon>
        <taxon>Viridiplantae</taxon>
        <taxon>Streptophyta</taxon>
        <taxon>Embryophyta</taxon>
        <taxon>Tracheophyta</taxon>
        <taxon>Lycopodiopsida</taxon>
        <taxon>Selaginellales</taxon>
        <taxon>Selaginellaceae</taxon>
        <taxon>Selaginella</taxon>
    </lineage>
</organism>
<sequence>MALAACNAAWAPRMSRKFRVSRDRRARAATVMHGFAPDLVTPVGLTFKFEVEELPPETSPFHRKPGEKRPIPSPEQTQDGAQIGAPVDKIDRLDWTDPGDIFQFVAISAVLIFFFWFTNYYVPQVVFKDVFAKAEEEQELAKQEAAKTAAQSPPSPPPPPERTKINNKRYRTFKKKTKEQVVIDV</sequence>
<accession>D8SJG8</accession>
<evidence type="ECO:0000313" key="3">
    <source>
        <dbReference type="EMBL" id="EFJ15356.1"/>
    </source>
</evidence>
<proteinExistence type="predicted"/>
<dbReference type="InParanoid" id="D8SJG8"/>
<dbReference type="KEGG" id="smo:SELMODRAFT_422763"/>
<feature type="region of interest" description="Disordered" evidence="1">
    <location>
        <begin position="55"/>
        <end position="81"/>
    </location>
</feature>
<evidence type="ECO:0000313" key="4">
    <source>
        <dbReference type="Proteomes" id="UP000001514"/>
    </source>
</evidence>
<reference evidence="3 4" key="1">
    <citation type="journal article" date="2011" name="Science">
        <title>The Selaginella genome identifies genetic changes associated with the evolution of vascular plants.</title>
        <authorList>
            <person name="Banks J.A."/>
            <person name="Nishiyama T."/>
            <person name="Hasebe M."/>
            <person name="Bowman J.L."/>
            <person name="Gribskov M."/>
            <person name="dePamphilis C."/>
            <person name="Albert V.A."/>
            <person name="Aono N."/>
            <person name="Aoyama T."/>
            <person name="Ambrose B.A."/>
            <person name="Ashton N.W."/>
            <person name="Axtell M.J."/>
            <person name="Barker E."/>
            <person name="Barker M.S."/>
            <person name="Bennetzen J.L."/>
            <person name="Bonawitz N.D."/>
            <person name="Chapple C."/>
            <person name="Cheng C."/>
            <person name="Correa L.G."/>
            <person name="Dacre M."/>
            <person name="DeBarry J."/>
            <person name="Dreyer I."/>
            <person name="Elias M."/>
            <person name="Engstrom E.M."/>
            <person name="Estelle M."/>
            <person name="Feng L."/>
            <person name="Finet C."/>
            <person name="Floyd S.K."/>
            <person name="Frommer W.B."/>
            <person name="Fujita T."/>
            <person name="Gramzow L."/>
            <person name="Gutensohn M."/>
            <person name="Harholt J."/>
            <person name="Hattori M."/>
            <person name="Heyl A."/>
            <person name="Hirai T."/>
            <person name="Hiwatashi Y."/>
            <person name="Ishikawa M."/>
            <person name="Iwata M."/>
            <person name="Karol K.G."/>
            <person name="Koehler B."/>
            <person name="Kolukisaoglu U."/>
            <person name="Kubo M."/>
            <person name="Kurata T."/>
            <person name="Lalonde S."/>
            <person name="Li K."/>
            <person name="Li Y."/>
            <person name="Litt A."/>
            <person name="Lyons E."/>
            <person name="Manning G."/>
            <person name="Maruyama T."/>
            <person name="Michael T.P."/>
            <person name="Mikami K."/>
            <person name="Miyazaki S."/>
            <person name="Morinaga S."/>
            <person name="Murata T."/>
            <person name="Mueller-Roeber B."/>
            <person name="Nelson D.R."/>
            <person name="Obara M."/>
            <person name="Oguri Y."/>
            <person name="Olmstead R.G."/>
            <person name="Onodera N."/>
            <person name="Petersen B.L."/>
            <person name="Pils B."/>
            <person name="Prigge M."/>
            <person name="Rensing S.A."/>
            <person name="Riano-Pachon D.M."/>
            <person name="Roberts A.W."/>
            <person name="Sato Y."/>
            <person name="Scheller H.V."/>
            <person name="Schulz B."/>
            <person name="Schulz C."/>
            <person name="Shakirov E.V."/>
            <person name="Shibagaki N."/>
            <person name="Shinohara N."/>
            <person name="Shippen D.E."/>
            <person name="Soerensen I."/>
            <person name="Sotooka R."/>
            <person name="Sugimoto N."/>
            <person name="Sugita M."/>
            <person name="Sumikawa N."/>
            <person name="Tanurdzic M."/>
            <person name="Theissen G."/>
            <person name="Ulvskov P."/>
            <person name="Wakazuki S."/>
            <person name="Weng J.K."/>
            <person name="Willats W.W."/>
            <person name="Wipf D."/>
            <person name="Wolf P.G."/>
            <person name="Yang L."/>
            <person name="Zimmer A.D."/>
            <person name="Zhu Q."/>
            <person name="Mitros T."/>
            <person name="Hellsten U."/>
            <person name="Loque D."/>
            <person name="Otillar R."/>
            <person name="Salamov A."/>
            <person name="Schmutz J."/>
            <person name="Shapiro H."/>
            <person name="Lindquist E."/>
            <person name="Lucas S."/>
            <person name="Rokhsar D."/>
            <person name="Grigoriev I.V."/>
        </authorList>
    </citation>
    <scope>NUCLEOTIDE SEQUENCE [LARGE SCALE GENOMIC DNA]</scope>
</reference>
<protein>
    <submittedName>
        <fullName evidence="3">Uncharacterized protein</fullName>
    </submittedName>
</protein>
<evidence type="ECO:0000256" key="2">
    <source>
        <dbReference type="SAM" id="Phobius"/>
    </source>
</evidence>
<name>D8SJG8_SELML</name>
<keyword evidence="4" id="KW-1185">Reference proteome</keyword>
<keyword evidence="2" id="KW-1133">Transmembrane helix</keyword>
<keyword evidence="2" id="KW-0812">Transmembrane</keyword>
<dbReference type="Gramene" id="EFJ15356">
    <property type="protein sequence ID" value="EFJ15356"/>
    <property type="gene ID" value="SELMODRAFT_422763"/>
</dbReference>
<dbReference type="EMBL" id="GL377623">
    <property type="protein sequence ID" value="EFJ15356.1"/>
    <property type="molecule type" value="Genomic_DNA"/>
</dbReference>
<feature type="region of interest" description="Disordered" evidence="1">
    <location>
        <begin position="138"/>
        <end position="170"/>
    </location>
</feature>
<gene>
    <name evidence="3" type="ORF">SELMODRAFT_422763</name>
</gene>
<dbReference type="AlphaFoldDB" id="D8SJG8"/>